<gene>
    <name evidence="1" type="ORF">AXI58_10020</name>
</gene>
<keyword evidence="2" id="KW-1185">Reference proteome</keyword>
<proteinExistence type="predicted"/>
<protein>
    <submittedName>
        <fullName evidence="1">Uncharacterized protein</fullName>
    </submittedName>
</protein>
<name>A0A150FCU8_9BACI</name>
<dbReference type="RefSeq" id="WP_061520663.1">
    <property type="nucleotide sequence ID" value="NZ_JARLZY010000019.1"/>
</dbReference>
<organism evidence="1 2">
    <name type="scientific">Bacillus nakamurai</name>
    <dbReference type="NCBI Taxonomy" id="1793963"/>
    <lineage>
        <taxon>Bacteria</taxon>
        <taxon>Bacillati</taxon>
        <taxon>Bacillota</taxon>
        <taxon>Bacilli</taxon>
        <taxon>Bacillales</taxon>
        <taxon>Bacillaceae</taxon>
        <taxon>Bacillus</taxon>
    </lineage>
</organism>
<dbReference type="AlphaFoldDB" id="A0A150FCU8"/>
<dbReference type="STRING" id="1793963.AXI58_10020"/>
<reference evidence="2" key="1">
    <citation type="submission" date="2016-02" db="EMBL/GenBank/DDBJ databases">
        <authorList>
            <person name="Dunlap C."/>
        </authorList>
    </citation>
    <scope>NUCLEOTIDE SEQUENCE [LARGE SCALE GENOMIC DNA]</scope>
    <source>
        <strain evidence="2">NRRL B-41092</strain>
    </source>
</reference>
<sequence length="178" mass="19579">MATRLQKAFTEVGNHTTGNLNSLKIKTVAHGAKVTGSDIDNFMLVELGFDAEGNRTASKLSDKTKKAYLIASPEARYLGESMRDFYNGVGEHARIVILEPAYTRFDVSAFSLNTGVTEVKQGQVAHFDIATQKYILSDPASPHEDYADSSAKFLVVNNEDDLVYTMGQKLVRLEVIEA</sequence>
<dbReference type="OrthoDB" id="2905087at2"/>
<evidence type="ECO:0000313" key="1">
    <source>
        <dbReference type="EMBL" id="KXZ22318.1"/>
    </source>
</evidence>
<dbReference type="EMBL" id="LSBA01000005">
    <property type="protein sequence ID" value="KXZ22318.1"/>
    <property type="molecule type" value="Genomic_DNA"/>
</dbReference>
<accession>A0A150FCU8</accession>
<comment type="caution">
    <text evidence="1">The sequence shown here is derived from an EMBL/GenBank/DDBJ whole genome shotgun (WGS) entry which is preliminary data.</text>
</comment>
<dbReference type="Proteomes" id="UP000075430">
    <property type="component" value="Unassembled WGS sequence"/>
</dbReference>
<evidence type="ECO:0000313" key="2">
    <source>
        <dbReference type="Proteomes" id="UP000075430"/>
    </source>
</evidence>